<dbReference type="PANTHER" id="PTHR46564:SF1">
    <property type="entry name" value="TRANSPOSASE"/>
    <property type="match status" value="1"/>
</dbReference>
<dbReference type="AlphaFoldDB" id="A0A0L6VD40"/>
<protein>
    <recommendedName>
        <fullName evidence="1">Tc1-like transposase DDE domain-containing protein</fullName>
    </recommendedName>
</protein>
<dbReference type="Gene3D" id="3.30.420.10">
    <property type="entry name" value="Ribonuclease H-like superfamily/Ribonuclease H"/>
    <property type="match status" value="1"/>
</dbReference>
<evidence type="ECO:0000313" key="3">
    <source>
        <dbReference type="Proteomes" id="UP000037035"/>
    </source>
</evidence>
<dbReference type="InterPro" id="IPR038717">
    <property type="entry name" value="Tc1-like_DDE_dom"/>
</dbReference>
<dbReference type="VEuPathDB" id="FungiDB:VP01_2012g2"/>
<accession>A0A0L6VD40</accession>
<organism evidence="2 3">
    <name type="scientific">Puccinia sorghi</name>
    <dbReference type="NCBI Taxonomy" id="27349"/>
    <lineage>
        <taxon>Eukaryota</taxon>
        <taxon>Fungi</taxon>
        <taxon>Dikarya</taxon>
        <taxon>Basidiomycota</taxon>
        <taxon>Pucciniomycotina</taxon>
        <taxon>Pucciniomycetes</taxon>
        <taxon>Pucciniales</taxon>
        <taxon>Pucciniaceae</taxon>
        <taxon>Puccinia</taxon>
    </lineage>
</organism>
<comment type="caution">
    <text evidence="2">The sequence shown here is derived from an EMBL/GenBank/DDBJ whole genome shotgun (WGS) entry which is preliminary data.</text>
</comment>
<dbReference type="EMBL" id="LAVV01006852">
    <property type="protein sequence ID" value="KNZ58025.1"/>
    <property type="molecule type" value="Genomic_DNA"/>
</dbReference>
<dbReference type="Pfam" id="PF13358">
    <property type="entry name" value="DDE_3"/>
    <property type="match status" value="1"/>
</dbReference>
<evidence type="ECO:0000313" key="2">
    <source>
        <dbReference type="EMBL" id="KNZ58025.1"/>
    </source>
</evidence>
<keyword evidence="3" id="KW-1185">Reference proteome</keyword>
<proteinExistence type="predicted"/>
<dbReference type="InterPro" id="IPR036397">
    <property type="entry name" value="RNaseH_sf"/>
</dbReference>
<dbReference type="OrthoDB" id="2994945at2759"/>
<dbReference type="Proteomes" id="UP000037035">
    <property type="component" value="Unassembled WGS sequence"/>
</dbReference>
<dbReference type="PANTHER" id="PTHR46564">
    <property type="entry name" value="TRANSPOSASE"/>
    <property type="match status" value="1"/>
</dbReference>
<feature type="non-terminal residue" evidence="2">
    <location>
        <position position="1"/>
    </location>
</feature>
<name>A0A0L6VD40_9BASI</name>
<evidence type="ECO:0000259" key="1">
    <source>
        <dbReference type="Pfam" id="PF13358"/>
    </source>
</evidence>
<reference evidence="2 3" key="1">
    <citation type="submission" date="2015-08" db="EMBL/GenBank/DDBJ databases">
        <title>Next Generation Sequencing and Analysis of the Genome of Puccinia sorghi L Schw, the Causal Agent of Maize Common Rust.</title>
        <authorList>
            <person name="Rochi L."/>
            <person name="Burguener G."/>
            <person name="Darino M."/>
            <person name="Turjanski A."/>
            <person name="Kreff E."/>
            <person name="Dieguez M.J."/>
            <person name="Sacco F."/>
        </authorList>
    </citation>
    <scope>NUCLEOTIDE SEQUENCE [LARGE SCALE GENOMIC DNA]</scope>
    <source>
        <strain evidence="2 3">RO10H11247</strain>
    </source>
</reference>
<dbReference type="GO" id="GO:0003676">
    <property type="term" value="F:nucleic acid binding"/>
    <property type="evidence" value="ECO:0007669"/>
    <property type="project" value="InterPro"/>
</dbReference>
<gene>
    <name evidence="2" type="ORF">VP01_2012g2</name>
</gene>
<feature type="domain" description="Tc1-like transposase DDE" evidence="1">
    <location>
        <begin position="75"/>
        <end position="142"/>
    </location>
</feature>
<sequence>WNEAAFLQQQHDYVLNRVTNIGQKLIFIDESGFNSQTHPSHGYSLTGKFFISFFLTGCRFENKCKRFNDKSYHCPTESIIVMDNTRIHGGEYFDCIQMLLKESSKKIGIDFLPKYSPFLNPIKLVFNIIKIDVKHKEIQSRSGLAEAIRESINDKMTPCSHMQPITGNIIKDPEFFLQVS</sequence>